<evidence type="ECO:0000313" key="3">
    <source>
        <dbReference type="Proteomes" id="UP000053144"/>
    </source>
</evidence>
<feature type="compositionally biased region" description="Polar residues" evidence="1">
    <location>
        <begin position="160"/>
        <end position="183"/>
    </location>
</feature>
<feature type="compositionally biased region" description="Basic and acidic residues" evidence="1">
    <location>
        <begin position="315"/>
        <end position="326"/>
    </location>
</feature>
<feature type="compositionally biased region" description="Basic and acidic residues" evidence="1">
    <location>
        <begin position="149"/>
        <end position="159"/>
    </location>
</feature>
<feature type="region of interest" description="Disordered" evidence="1">
    <location>
        <begin position="41"/>
        <end position="91"/>
    </location>
</feature>
<gene>
    <name evidence="2" type="ORF">LR48_Vigan09g118900</name>
</gene>
<feature type="compositionally biased region" description="Polar residues" evidence="1">
    <location>
        <begin position="49"/>
        <end position="69"/>
    </location>
</feature>
<dbReference type="EMBL" id="CM003379">
    <property type="protein sequence ID" value="KOM52530.1"/>
    <property type="molecule type" value="Genomic_DNA"/>
</dbReference>
<proteinExistence type="predicted"/>
<evidence type="ECO:0000313" key="2">
    <source>
        <dbReference type="EMBL" id="KOM52530.1"/>
    </source>
</evidence>
<dbReference type="Proteomes" id="UP000053144">
    <property type="component" value="Chromosome 9"/>
</dbReference>
<name>A0A0L9VBU4_PHAAN</name>
<dbReference type="Gramene" id="KOM52530">
    <property type="protein sequence ID" value="KOM52530"/>
    <property type="gene ID" value="LR48_Vigan09g118900"/>
</dbReference>
<reference evidence="3" key="1">
    <citation type="journal article" date="2015" name="Proc. Natl. Acad. Sci. U.S.A.">
        <title>Genome sequencing of adzuki bean (Vigna angularis) provides insight into high starch and low fat accumulation and domestication.</title>
        <authorList>
            <person name="Yang K."/>
            <person name="Tian Z."/>
            <person name="Chen C."/>
            <person name="Luo L."/>
            <person name="Zhao B."/>
            <person name="Wang Z."/>
            <person name="Yu L."/>
            <person name="Li Y."/>
            <person name="Sun Y."/>
            <person name="Li W."/>
            <person name="Chen Y."/>
            <person name="Li Y."/>
            <person name="Zhang Y."/>
            <person name="Ai D."/>
            <person name="Zhao J."/>
            <person name="Shang C."/>
            <person name="Ma Y."/>
            <person name="Wu B."/>
            <person name="Wang M."/>
            <person name="Gao L."/>
            <person name="Sun D."/>
            <person name="Zhang P."/>
            <person name="Guo F."/>
            <person name="Wang W."/>
            <person name="Li Y."/>
            <person name="Wang J."/>
            <person name="Varshney R.K."/>
            <person name="Wang J."/>
            <person name="Ling H.Q."/>
            <person name="Wan P."/>
        </authorList>
    </citation>
    <scope>NUCLEOTIDE SEQUENCE</scope>
    <source>
        <strain evidence="3">cv. Jingnong 6</strain>
    </source>
</reference>
<feature type="compositionally biased region" description="Basic residues" evidence="1">
    <location>
        <begin position="351"/>
        <end position="361"/>
    </location>
</feature>
<evidence type="ECO:0000256" key="1">
    <source>
        <dbReference type="SAM" id="MobiDB-lite"/>
    </source>
</evidence>
<accession>A0A0L9VBU4</accession>
<protein>
    <submittedName>
        <fullName evidence="2">Uncharacterized protein</fullName>
    </submittedName>
</protein>
<feature type="region of interest" description="Disordered" evidence="1">
    <location>
        <begin position="149"/>
        <end position="201"/>
    </location>
</feature>
<feature type="region of interest" description="Disordered" evidence="1">
    <location>
        <begin position="315"/>
        <end position="381"/>
    </location>
</feature>
<dbReference type="AlphaFoldDB" id="A0A0L9VBU4"/>
<organism evidence="2 3">
    <name type="scientific">Phaseolus angularis</name>
    <name type="common">Azuki bean</name>
    <name type="synonym">Vigna angularis</name>
    <dbReference type="NCBI Taxonomy" id="3914"/>
    <lineage>
        <taxon>Eukaryota</taxon>
        <taxon>Viridiplantae</taxon>
        <taxon>Streptophyta</taxon>
        <taxon>Embryophyta</taxon>
        <taxon>Tracheophyta</taxon>
        <taxon>Spermatophyta</taxon>
        <taxon>Magnoliopsida</taxon>
        <taxon>eudicotyledons</taxon>
        <taxon>Gunneridae</taxon>
        <taxon>Pentapetalae</taxon>
        <taxon>rosids</taxon>
        <taxon>fabids</taxon>
        <taxon>Fabales</taxon>
        <taxon>Fabaceae</taxon>
        <taxon>Papilionoideae</taxon>
        <taxon>50 kb inversion clade</taxon>
        <taxon>NPAAA clade</taxon>
        <taxon>indigoferoid/millettioid clade</taxon>
        <taxon>Phaseoleae</taxon>
        <taxon>Vigna</taxon>
    </lineage>
</organism>
<sequence>MKAQTRELQPDYAAIRQDYAAIRQNYAAIRQDLQEIMRMMGVRAHNNDEQSGGSQASVNGNQRQASVKGNQRRCEEDIGGRVGGDYGGPKPTITVAITRRKGSGIEDESSGGRTREAITERYEAKYCRPDRTGLAEQFEVDRYNTGRSRVTERSDKIEDQSTWGRTRGQCTQSEADCYNSSRSRFAERSEDIEDQSSWGRTSGQWTQCEADRYNTGRSRVVEWSEVKRNIPGEVAERSEIELDLKQTELSTLSAGGPIQPKAMKLHGSIDKEPNGINIVGREPNGIKIVGIEPNGRRGCWSRTVEGNDNRTVEVRGEEPKGREAWESKSSGIKIGRRKPNGRKAWESRPSGIKKGRRKSNGRKAWESKPNGIKMGRRKPNGIKIGRREPIGRRSYFTGKNKKLLAFKEIMQTRKGSYKVCISSRPPPKPPDWNWRASHKFCMSSRPPPKPPDLNWRA</sequence>